<comment type="subcellular location">
    <subcellularLocation>
        <location evidence="9">Mitochondrion matrix</location>
    </subcellularLocation>
</comment>
<keyword evidence="3 9" id="KW-0547">Nucleotide-binding</keyword>
<dbReference type="SUPFAM" id="SSF69012">
    <property type="entry name" value="alpha-ketoacid dehydrogenase kinase, N-terminal domain"/>
    <property type="match status" value="1"/>
</dbReference>
<dbReference type="Gene3D" id="3.30.565.10">
    <property type="entry name" value="Histidine kinase-like ATPase, C-terminal domain"/>
    <property type="match status" value="1"/>
</dbReference>
<feature type="compositionally biased region" description="Polar residues" evidence="10">
    <location>
        <begin position="126"/>
        <end position="135"/>
    </location>
</feature>
<evidence type="ECO:0000256" key="5">
    <source>
        <dbReference type="ARBA" id="ARBA00022840"/>
    </source>
</evidence>
<dbReference type="SUPFAM" id="SSF55874">
    <property type="entry name" value="ATPase domain of HSP90 chaperone/DNA topoisomerase II/histidine kinase"/>
    <property type="match status" value="1"/>
</dbReference>
<keyword evidence="13" id="KW-1185">Reference proteome</keyword>
<keyword evidence="6 8" id="KW-0103">Bromodomain</keyword>
<dbReference type="Proteomes" id="UP000567179">
    <property type="component" value="Unassembled WGS sequence"/>
</dbReference>
<feature type="compositionally biased region" description="Basic and acidic residues" evidence="10">
    <location>
        <begin position="442"/>
        <end position="452"/>
    </location>
</feature>
<dbReference type="GO" id="GO:0004740">
    <property type="term" value="F:pyruvate dehydrogenase (acetyl-transferring) kinase activity"/>
    <property type="evidence" value="ECO:0007669"/>
    <property type="project" value="TreeGrafter"/>
</dbReference>
<feature type="region of interest" description="Disordered" evidence="10">
    <location>
        <begin position="117"/>
        <end position="478"/>
    </location>
</feature>
<evidence type="ECO:0000256" key="4">
    <source>
        <dbReference type="ARBA" id="ARBA00022777"/>
    </source>
</evidence>
<keyword evidence="4 9" id="KW-0418">Kinase</keyword>
<dbReference type="InterPro" id="IPR001487">
    <property type="entry name" value="Bromodomain"/>
</dbReference>
<evidence type="ECO:0000313" key="13">
    <source>
        <dbReference type="Proteomes" id="UP000567179"/>
    </source>
</evidence>
<evidence type="ECO:0000256" key="2">
    <source>
        <dbReference type="ARBA" id="ARBA00022679"/>
    </source>
</evidence>
<evidence type="ECO:0000256" key="9">
    <source>
        <dbReference type="RuleBase" id="RU366032"/>
    </source>
</evidence>
<dbReference type="SMART" id="SM00297">
    <property type="entry name" value="BROMO"/>
    <property type="match status" value="1"/>
</dbReference>
<feature type="compositionally biased region" description="Polar residues" evidence="10">
    <location>
        <begin position="184"/>
        <end position="195"/>
    </location>
</feature>
<dbReference type="PANTHER" id="PTHR11947">
    <property type="entry name" value="PYRUVATE DEHYDROGENASE KINASE"/>
    <property type="match status" value="1"/>
</dbReference>
<comment type="caution">
    <text evidence="12">The sequence shown here is derived from an EMBL/GenBank/DDBJ whole genome shotgun (WGS) entry which is preliminary data.</text>
</comment>
<dbReference type="Gene3D" id="1.20.920.10">
    <property type="entry name" value="Bromodomain-like"/>
    <property type="match status" value="1"/>
</dbReference>
<dbReference type="InterPro" id="IPR036784">
    <property type="entry name" value="AK/P_DHK_N_sf"/>
</dbReference>
<dbReference type="InterPro" id="IPR036890">
    <property type="entry name" value="HATPase_C_sf"/>
</dbReference>
<dbReference type="PROSITE" id="PS50014">
    <property type="entry name" value="BROMODOMAIN_2"/>
    <property type="match status" value="1"/>
</dbReference>
<feature type="compositionally biased region" description="Acidic residues" evidence="10">
    <location>
        <begin position="287"/>
        <end position="299"/>
    </location>
</feature>
<feature type="compositionally biased region" description="Polar residues" evidence="10">
    <location>
        <begin position="419"/>
        <end position="428"/>
    </location>
</feature>
<keyword evidence="5 9" id="KW-0067">ATP-binding</keyword>
<protein>
    <recommendedName>
        <fullName evidence="9">Protein-serine/threonine kinase</fullName>
        <ecNumber evidence="9">2.7.11.-</ecNumber>
    </recommendedName>
</protein>
<accession>A0A8H5BCS4</accession>
<sequence length="888" mass="98513">MSTRTTRRAQSQAPLTHQESLLLAQAVWEVGASPTSWVSVSKLLSKHPLLSRPKAFFSAQACHSINDTCHAAHAPINRKLAEKHYQLRHSELRNLIVAEETKFRTVLKEIDAIRAGSAEQKVDENTVAQSSTKETIQAKRDPSNAAQDIADDSDLSGVTELLQDRNDEVETETDRQTPHPDATQIGTNVQESTHPSDAAETPVQTEQQMDEDDNSEQGRDADMQGPPPAEPNSAGNLTAQDAAQHETAAPSSGKNDSGGEDVDDSERASQLREEEEEEEEAVLKQAEEEESKGEDEEEGSQGHQEEDVQMGNERNDGKPSSTRPIGEVNSQLAHTPPSLDQATAEASSSEEEAPVVATRRSSRRRKSSAASLQPPPSRKRLRSQGRMSVERQEDQDSEDEQEDVERKESESPQPEDEQNSSPFEGSTTRRGKRKASYQDGSPSDKKRLREDSEPMEEDESGPSTNTRGGRTTRHGARTDDKAALKRFQNVIGMLHSQISQHRNGNIFHNPIKHSEAPDYHEIVKRPMDLKTIKTRVKDGVIGNSLEFQRDIFLMFANALVYNRPGSDVHAMAEDMMLESEGQINAFRQTEGLVKRGQRPALILSLGLSLSSPYLAPDELDSFMRRMLVSRISRRVLAEHHIALSDAFAGGKKAKTTGDPHVGIIFTGLKIKRSVEHCVKLLDQSPFWSTEDVDPQRRPAVHINGHVDTDFAYIREHLEYIIFELLKNSMRATYEKHATKDVLPPIEVTIVAGRDEVAIRISDQGGGLLCPDNSVSSPADLFSFSHVRNAARLEDSRLGALRTASRSEQGLRATVDEQIGSWQKAREQEALDFQDLQIMHPRIGIGLPMSYIFATYFGGKLEMVSLDGWGTDAYVRLPKLGTNLEGIEL</sequence>
<evidence type="ECO:0000256" key="3">
    <source>
        <dbReference type="ARBA" id="ARBA00022741"/>
    </source>
</evidence>
<dbReference type="GO" id="GO:0006325">
    <property type="term" value="P:chromatin organization"/>
    <property type="evidence" value="ECO:0007669"/>
    <property type="project" value="UniProtKB-ARBA"/>
</dbReference>
<reference evidence="12 13" key="1">
    <citation type="journal article" date="2020" name="ISME J.">
        <title>Uncovering the hidden diversity of litter-decomposition mechanisms in mushroom-forming fungi.</title>
        <authorList>
            <person name="Floudas D."/>
            <person name="Bentzer J."/>
            <person name="Ahren D."/>
            <person name="Johansson T."/>
            <person name="Persson P."/>
            <person name="Tunlid A."/>
        </authorList>
    </citation>
    <scope>NUCLEOTIDE SEQUENCE [LARGE SCALE GENOMIC DNA]</scope>
    <source>
        <strain evidence="12 13">CBS 101986</strain>
    </source>
</reference>
<dbReference type="InterPro" id="IPR018955">
    <property type="entry name" value="BCDHK/PDK_N"/>
</dbReference>
<evidence type="ECO:0000256" key="7">
    <source>
        <dbReference type="ARBA" id="ARBA00023128"/>
    </source>
</evidence>
<proteinExistence type="inferred from homology"/>
<dbReference type="CDD" id="cd04369">
    <property type="entry name" value="Bromodomain"/>
    <property type="match status" value="1"/>
</dbReference>
<evidence type="ECO:0000256" key="10">
    <source>
        <dbReference type="SAM" id="MobiDB-lite"/>
    </source>
</evidence>
<dbReference type="EMBL" id="JAACJJ010000028">
    <property type="protein sequence ID" value="KAF5320897.1"/>
    <property type="molecule type" value="Genomic_DNA"/>
</dbReference>
<feature type="compositionally biased region" description="Basic and acidic residues" evidence="10">
    <location>
        <begin position="162"/>
        <end position="178"/>
    </location>
</feature>
<dbReference type="Gene3D" id="1.20.140.20">
    <property type="entry name" value="Alpha-ketoacid/pyruvate dehydrogenase kinase, N-terminal domain"/>
    <property type="match status" value="1"/>
</dbReference>
<dbReference type="Pfam" id="PF00439">
    <property type="entry name" value="Bromodomain"/>
    <property type="match status" value="1"/>
</dbReference>
<dbReference type="GO" id="GO:0005759">
    <property type="term" value="C:mitochondrial matrix"/>
    <property type="evidence" value="ECO:0007669"/>
    <property type="project" value="UniProtKB-SubCell"/>
</dbReference>
<gene>
    <name evidence="12" type="ORF">D9619_000908</name>
</gene>
<evidence type="ECO:0000313" key="12">
    <source>
        <dbReference type="EMBL" id="KAF5320897.1"/>
    </source>
</evidence>
<feature type="domain" description="Bromo" evidence="11">
    <location>
        <begin position="499"/>
        <end position="569"/>
    </location>
</feature>
<evidence type="ECO:0000256" key="6">
    <source>
        <dbReference type="ARBA" id="ARBA00023117"/>
    </source>
</evidence>
<evidence type="ECO:0000256" key="8">
    <source>
        <dbReference type="PROSITE-ProRule" id="PRU00035"/>
    </source>
</evidence>
<dbReference type="PRINTS" id="PR00503">
    <property type="entry name" value="BROMODOMAIN"/>
</dbReference>
<dbReference type="OrthoDB" id="3264224at2759"/>
<keyword evidence="7 9" id="KW-0496">Mitochondrion</keyword>
<dbReference type="AlphaFoldDB" id="A0A8H5BCS4"/>
<dbReference type="EC" id="2.7.11.-" evidence="9"/>
<dbReference type="Pfam" id="PF10436">
    <property type="entry name" value="BCDHK_Adom3"/>
    <property type="match status" value="1"/>
</dbReference>
<dbReference type="InterPro" id="IPR039028">
    <property type="entry name" value="BCKD/PDK"/>
</dbReference>
<evidence type="ECO:0000256" key="1">
    <source>
        <dbReference type="ARBA" id="ARBA00006155"/>
    </source>
</evidence>
<evidence type="ECO:0000259" key="11">
    <source>
        <dbReference type="PROSITE" id="PS50014"/>
    </source>
</evidence>
<dbReference type="InterPro" id="IPR036427">
    <property type="entry name" value="Bromodomain-like_sf"/>
</dbReference>
<comment type="similarity">
    <text evidence="1 9">Belongs to the PDK/BCKDK protein kinase family.</text>
</comment>
<organism evidence="12 13">
    <name type="scientific">Psilocybe cf. subviscida</name>
    <dbReference type="NCBI Taxonomy" id="2480587"/>
    <lineage>
        <taxon>Eukaryota</taxon>
        <taxon>Fungi</taxon>
        <taxon>Dikarya</taxon>
        <taxon>Basidiomycota</taxon>
        <taxon>Agaricomycotina</taxon>
        <taxon>Agaricomycetes</taxon>
        <taxon>Agaricomycetidae</taxon>
        <taxon>Agaricales</taxon>
        <taxon>Agaricineae</taxon>
        <taxon>Strophariaceae</taxon>
        <taxon>Psilocybe</taxon>
    </lineage>
</organism>
<name>A0A8H5BCS4_9AGAR</name>
<dbReference type="PANTHER" id="PTHR11947:SF25">
    <property type="entry name" value="[PYRUVATE DEHYDROGENASE (ACETYL-TRANSFERRING)] KINASE 2, MITOCHONDRIAL"/>
    <property type="match status" value="1"/>
</dbReference>
<feature type="compositionally biased region" description="Polar residues" evidence="10">
    <location>
        <begin position="318"/>
        <end position="341"/>
    </location>
</feature>
<dbReference type="GO" id="GO:0010906">
    <property type="term" value="P:regulation of glucose metabolic process"/>
    <property type="evidence" value="ECO:0007669"/>
    <property type="project" value="TreeGrafter"/>
</dbReference>
<keyword evidence="2 9" id="KW-0808">Transferase</keyword>
<dbReference type="SUPFAM" id="SSF47370">
    <property type="entry name" value="Bromodomain"/>
    <property type="match status" value="1"/>
</dbReference>
<dbReference type="GO" id="GO:0005524">
    <property type="term" value="F:ATP binding"/>
    <property type="evidence" value="ECO:0007669"/>
    <property type="project" value="UniProtKB-UniRule"/>
</dbReference>